<dbReference type="RefSeq" id="XP_002789693.1">
    <property type="nucleotide sequence ID" value="XM_002789647.2"/>
</dbReference>
<protein>
    <recommendedName>
        <fullName evidence="2">LysM domain-containing protein</fullName>
    </recommendedName>
</protein>
<feature type="region of interest" description="Disordered" evidence="1">
    <location>
        <begin position="614"/>
        <end position="661"/>
    </location>
</feature>
<dbReference type="PANTHER" id="PTHR20932">
    <property type="entry name" value="LYSM AND PUTATIVE PEPTIDOGLYCAN-BINDING DOMAIN-CONTAINING PROTEIN"/>
    <property type="match status" value="1"/>
</dbReference>
<dbReference type="InterPro" id="IPR018392">
    <property type="entry name" value="LysM"/>
</dbReference>
<dbReference type="InterPro" id="IPR045030">
    <property type="entry name" value="LYSM1-4"/>
</dbReference>
<dbReference type="OMA" id="FWPNDNI"/>
<gene>
    <name evidence="3" type="ORF">PAAG_08395</name>
</gene>
<evidence type="ECO:0000256" key="1">
    <source>
        <dbReference type="SAM" id="MobiDB-lite"/>
    </source>
</evidence>
<dbReference type="OrthoDB" id="2192830at2759"/>
<dbReference type="InterPro" id="IPR036779">
    <property type="entry name" value="LysM_dom_sf"/>
</dbReference>
<dbReference type="VEuPathDB" id="FungiDB:PAAG_08395"/>
<feature type="compositionally biased region" description="Polar residues" evidence="1">
    <location>
        <begin position="1"/>
        <end position="26"/>
    </location>
</feature>
<sequence>MTNNTNQADVFNSATSRRTASVNPLSTVRPRNRRLISLVDDDNDDNVSGTTATDHPSTAAGLRADNVYSNSFLTPIASRSQAGTPSPSASRGPSSTPSSSLNRVQSSSSTKLGNGWTDTRLNKPTGQFAGQFAAEFWESSWSSLQGLASIVLGSEDALGKVKPSTSTSGRYQHGRKPSKPDFVPNSRSGPSSWGPTNFFNRQLGSGSKEERQSMVQALKRQSLLQANGDATPDSWGNYKRRDSGDAPRGASAPPPEQEDADTLVYVHHVQKNDSITGVSIRYGCQPTVMRKANGFWPSDTIQARKTVLLPAEACTLKGHRLPEKEENVNLLENRDNTNDPFTDYSSLDPGTTPFPTFGYGESYLRGICAASAVSSISGKSSKQAPQWKHECWVQVDGFPDAIEVGRVPRKALGFFLPRARRKSLDQPYSDLEDNSRSPSQDQSLDTSTGRPPFPTSTSSPSASPFLCTSNSSTRDHSVSSSKPLSAPRIHGQRSSFTLTGPGGVGTLGRNAKAPGPAEDKLNQFINTHLPTLAVPPPPPLRFPSSSSVSNYARPSIESTSTVISNSSTGLENVGGAIESWVRKMARSAKAGVMELQHQGSHLGISGMGDLIELNDTPTYGKGPASRSGSASAGMASPIRSGDRRAVVYQSPTRVSTRSEEAIGTLDLADGGTVRGRRVKRED</sequence>
<evidence type="ECO:0000259" key="2">
    <source>
        <dbReference type="SMART" id="SM00257"/>
    </source>
</evidence>
<feature type="region of interest" description="Disordered" evidence="1">
    <location>
        <begin position="159"/>
        <end position="258"/>
    </location>
</feature>
<feature type="region of interest" description="Disordered" evidence="1">
    <location>
        <begin position="1"/>
        <end position="62"/>
    </location>
</feature>
<dbReference type="AlphaFoldDB" id="C1HCA4"/>
<evidence type="ECO:0000313" key="4">
    <source>
        <dbReference type="Proteomes" id="UP000002059"/>
    </source>
</evidence>
<feature type="compositionally biased region" description="Low complexity" evidence="1">
    <location>
        <begin position="446"/>
        <end position="464"/>
    </location>
</feature>
<organism evidence="3 4">
    <name type="scientific">Paracoccidioides lutzii (strain ATCC MYA-826 / Pb01)</name>
    <name type="common">Paracoccidioides brasiliensis</name>
    <dbReference type="NCBI Taxonomy" id="502779"/>
    <lineage>
        <taxon>Eukaryota</taxon>
        <taxon>Fungi</taxon>
        <taxon>Dikarya</taxon>
        <taxon>Ascomycota</taxon>
        <taxon>Pezizomycotina</taxon>
        <taxon>Eurotiomycetes</taxon>
        <taxon>Eurotiomycetidae</taxon>
        <taxon>Onygenales</taxon>
        <taxon>Ajellomycetaceae</taxon>
        <taxon>Paracoccidioides</taxon>
    </lineage>
</organism>
<feature type="compositionally biased region" description="Polar residues" evidence="1">
    <location>
        <begin position="110"/>
        <end position="122"/>
    </location>
</feature>
<reference evidence="3 4" key="1">
    <citation type="journal article" date="2011" name="PLoS Genet.">
        <title>Comparative genomic analysis of human fungal pathogens causing paracoccidioidomycosis.</title>
        <authorList>
            <person name="Desjardins C.A."/>
            <person name="Champion M.D."/>
            <person name="Holder J.W."/>
            <person name="Muszewska A."/>
            <person name="Goldberg J."/>
            <person name="Bailao A.M."/>
            <person name="Brigido M.M."/>
            <person name="Ferreira M.E."/>
            <person name="Garcia A.M."/>
            <person name="Grynberg M."/>
            <person name="Gujja S."/>
            <person name="Heiman D.I."/>
            <person name="Henn M.R."/>
            <person name="Kodira C.D."/>
            <person name="Leon-Narvaez H."/>
            <person name="Longo L.V."/>
            <person name="Ma L.J."/>
            <person name="Malavazi I."/>
            <person name="Matsuo A.L."/>
            <person name="Morais F.V."/>
            <person name="Pereira M."/>
            <person name="Rodriguez-Brito S."/>
            <person name="Sakthikumar S."/>
            <person name="Salem-Izacc S.M."/>
            <person name="Sykes S.M."/>
            <person name="Teixeira M.M."/>
            <person name="Vallejo M.C."/>
            <person name="Walter M.E."/>
            <person name="Yandava C."/>
            <person name="Young S."/>
            <person name="Zeng Q."/>
            <person name="Zucker J."/>
            <person name="Felipe M.S."/>
            <person name="Goldman G.H."/>
            <person name="Haas B.J."/>
            <person name="McEwen J.G."/>
            <person name="Nino-Vega G."/>
            <person name="Puccia R."/>
            <person name="San-Blas G."/>
            <person name="Soares C.M."/>
            <person name="Birren B.W."/>
            <person name="Cuomo C.A."/>
        </authorList>
    </citation>
    <scope>NUCLEOTIDE SEQUENCE [LARGE SCALE GENOMIC DNA]</scope>
    <source>
        <strain evidence="4">ATCC MYA-826 / Pb01</strain>
    </source>
</reference>
<dbReference type="Proteomes" id="UP000002059">
    <property type="component" value="Partially assembled WGS sequence"/>
</dbReference>
<evidence type="ECO:0000313" key="3">
    <source>
        <dbReference type="EMBL" id="EEH38668.1"/>
    </source>
</evidence>
<feature type="compositionally biased region" description="Polar residues" evidence="1">
    <location>
        <begin position="466"/>
        <end position="483"/>
    </location>
</feature>
<dbReference type="eggNOG" id="ENOG502SBZ1">
    <property type="taxonomic scope" value="Eukaryota"/>
</dbReference>
<dbReference type="GeneID" id="9092923"/>
<dbReference type="EMBL" id="KN294024">
    <property type="protein sequence ID" value="EEH38668.1"/>
    <property type="molecule type" value="Genomic_DNA"/>
</dbReference>
<feature type="region of interest" description="Disordered" evidence="1">
    <location>
        <begin position="425"/>
        <end position="517"/>
    </location>
</feature>
<dbReference type="PANTHER" id="PTHR20932:SF8">
    <property type="entry name" value="LD22649P"/>
    <property type="match status" value="1"/>
</dbReference>
<feature type="compositionally biased region" description="Low complexity" evidence="1">
    <location>
        <begin position="82"/>
        <end position="109"/>
    </location>
</feature>
<name>C1HCA4_PARBA</name>
<accession>C1HCA4</accession>
<dbReference type="SMART" id="SM00257">
    <property type="entry name" value="LysM"/>
    <property type="match status" value="1"/>
</dbReference>
<feature type="compositionally biased region" description="Polar residues" evidence="1">
    <location>
        <begin position="185"/>
        <end position="205"/>
    </location>
</feature>
<dbReference type="KEGG" id="pbl:PAAG_08395"/>
<feature type="compositionally biased region" description="Low complexity" evidence="1">
    <location>
        <begin position="620"/>
        <end position="636"/>
    </location>
</feature>
<proteinExistence type="predicted"/>
<feature type="region of interest" description="Disordered" evidence="1">
    <location>
        <begin position="77"/>
        <end position="122"/>
    </location>
</feature>
<keyword evidence="4" id="KW-1185">Reference proteome</keyword>
<dbReference type="HOGENOM" id="CLU_015384_1_1_1"/>
<feature type="domain" description="LysM" evidence="2">
    <location>
        <begin position="266"/>
        <end position="310"/>
    </location>
</feature>
<feature type="compositionally biased region" description="Polar residues" evidence="1">
    <location>
        <begin position="436"/>
        <end position="445"/>
    </location>
</feature>
<dbReference type="Gene3D" id="3.10.350.10">
    <property type="entry name" value="LysM domain"/>
    <property type="match status" value="1"/>
</dbReference>